<dbReference type="Pfam" id="PF00990">
    <property type="entry name" value="GGDEF"/>
    <property type="match status" value="1"/>
</dbReference>
<dbReference type="PROSITE" id="PS50887">
    <property type="entry name" value="GGDEF"/>
    <property type="match status" value="1"/>
</dbReference>
<dbReference type="EMBL" id="MSTI01000127">
    <property type="protein sequence ID" value="OLV16792.1"/>
    <property type="molecule type" value="Genomic_DNA"/>
</dbReference>
<dbReference type="InterPro" id="IPR050469">
    <property type="entry name" value="Diguanylate_Cyclase"/>
</dbReference>
<evidence type="ECO:0000313" key="2">
    <source>
        <dbReference type="EMBL" id="OLV16792.1"/>
    </source>
</evidence>
<dbReference type="InterPro" id="IPR043128">
    <property type="entry name" value="Rev_trsase/Diguanyl_cyclase"/>
</dbReference>
<dbReference type="CDD" id="cd01949">
    <property type="entry name" value="GGDEF"/>
    <property type="match status" value="1"/>
</dbReference>
<protein>
    <submittedName>
        <fullName evidence="2">Diguanylate cyclase/phosphodiesterase (GGDEF &amp; EAL domains) with PAS/PAC sensor(S)</fullName>
    </submittedName>
</protein>
<dbReference type="Pfam" id="PF13185">
    <property type="entry name" value="GAF_2"/>
    <property type="match status" value="1"/>
</dbReference>
<dbReference type="GO" id="GO:0052621">
    <property type="term" value="F:diguanylate cyclase activity"/>
    <property type="evidence" value="ECO:0007669"/>
    <property type="project" value="TreeGrafter"/>
</dbReference>
<evidence type="ECO:0000313" key="3">
    <source>
        <dbReference type="Proteomes" id="UP000186607"/>
    </source>
</evidence>
<dbReference type="Gene3D" id="3.30.70.270">
    <property type="match status" value="1"/>
</dbReference>
<dbReference type="Gene3D" id="3.30.450.40">
    <property type="match status" value="1"/>
</dbReference>
<dbReference type="InterPro" id="IPR029016">
    <property type="entry name" value="GAF-like_dom_sf"/>
</dbReference>
<evidence type="ECO:0000259" key="1">
    <source>
        <dbReference type="PROSITE" id="PS50887"/>
    </source>
</evidence>
<dbReference type="SMART" id="SM00267">
    <property type="entry name" value="GGDEF"/>
    <property type="match status" value="1"/>
</dbReference>
<feature type="domain" description="GGDEF" evidence="1">
    <location>
        <begin position="113"/>
        <end position="244"/>
    </location>
</feature>
<dbReference type="PANTHER" id="PTHR45138:SF9">
    <property type="entry name" value="DIGUANYLATE CYCLASE DGCM-RELATED"/>
    <property type="match status" value="1"/>
</dbReference>
<dbReference type="InterPro" id="IPR000160">
    <property type="entry name" value="GGDEF_dom"/>
</dbReference>
<dbReference type="InterPro" id="IPR029787">
    <property type="entry name" value="Nucleotide_cyclase"/>
</dbReference>
<dbReference type="AlphaFoldDB" id="A0A1U7NV39"/>
<dbReference type="PANTHER" id="PTHR45138">
    <property type="entry name" value="REGULATORY COMPONENTS OF SENSORY TRANSDUCTION SYSTEM"/>
    <property type="match status" value="1"/>
</dbReference>
<keyword evidence="3" id="KW-1185">Reference proteome</keyword>
<organism evidence="2 3">
    <name type="scientific">Deinococcus marmoris</name>
    <dbReference type="NCBI Taxonomy" id="249408"/>
    <lineage>
        <taxon>Bacteria</taxon>
        <taxon>Thermotogati</taxon>
        <taxon>Deinococcota</taxon>
        <taxon>Deinococci</taxon>
        <taxon>Deinococcales</taxon>
        <taxon>Deinococcaceae</taxon>
        <taxon>Deinococcus</taxon>
    </lineage>
</organism>
<dbReference type="NCBIfam" id="TIGR00254">
    <property type="entry name" value="GGDEF"/>
    <property type="match status" value="1"/>
</dbReference>
<gene>
    <name evidence="2" type="ORF">BOO71_0010810</name>
</gene>
<reference evidence="2 3" key="1">
    <citation type="submission" date="2017-01" db="EMBL/GenBank/DDBJ databases">
        <title>Genome Analysis of Deinococcus marmoris KOPRI26562.</title>
        <authorList>
            <person name="Kim J.H."/>
            <person name="Oh H.-M."/>
        </authorList>
    </citation>
    <scope>NUCLEOTIDE SEQUENCE [LARGE SCALE GENOMIC DNA]</scope>
    <source>
        <strain evidence="2 3">KOPRI26562</strain>
    </source>
</reference>
<accession>A0A1U7NV39</accession>
<dbReference type="STRING" id="249408.BOO71_0010810"/>
<dbReference type="SUPFAM" id="SSF55073">
    <property type="entry name" value="Nucleotide cyclase"/>
    <property type="match status" value="1"/>
</dbReference>
<dbReference type="InterPro" id="IPR003018">
    <property type="entry name" value="GAF"/>
</dbReference>
<sequence length="254" mass="28492">MQDNTVVLDIEPEDERELLYQPVPSMLYVPLEVKGKRVGVLSVQSYEAGAFDETDLQFLQLLAQHVSIALENAALREELKQLTRTDALTGLLNRRAFDHDAFIALTTAQHEERPLNLAILDVHRFKQINDEFGHQAGDAVLATVGQILTQALPAPHAAFRLGGDEFALLVWGTPARLSELTIRLTHALRVASWPLGVGPICLHSGWAQWPEEGLDEWLSLADTRMYQAKRRRIEGRQVDWGLDFGENSPEELSQ</sequence>
<dbReference type="Proteomes" id="UP000186607">
    <property type="component" value="Unassembled WGS sequence"/>
</dbReference>
<proteinExistence type="predicted"/>
<comment type="caution">
    <text evidence="2">The sequence shown here is derived from an EMBL/GenBank/DDBJ whole genome shotgun (WGS) entry which is preliminary data.</text>
</comment>
<dbReference type="SUPFAM" id="SSF55781">
    <property type="entry name" value="GAF domain-like"/>
    <property type="match status" value="1"/>
</dbReference>
<name>A0A1U7NV39_9DEIO</name>